<feature type="domain" description="Resolvase/invertase-type recombinase catalytic" evidence="2">
    <location>
        <begin position="3"/>
        <end position="82"/>
    </location>
</feature>
<dbReference type="InterPro" id="IPR006120">
    <property type="entry name" value="Resolvase_HTH_dom"/>
</dbReference>
<comment type="caution">
    <text evidence="4">The sequence shown here is derived from an EMBL/GenBank/DDBJ whole genome shotgun (WGS) entry which is preliminary data.</text>
</comment>
<reference evidence="5" key="1">
    <citation type="submission" date="2016-09" db="EMBL/GenBank/DDBJ databases">
        <authorList>
            <person name="Greninger A.L."/>
            <person name="Jerome K.R."/>
            <person name="Mcnair B."/>
            <person name="Wallis C."/>
            <person name="Fang F."/>
        </authorList>
    </citation>
    <scope>NUCLEOTIDE SEQUENCE [LARGE SCALE GENOMIC DNA]</scope>
    <source>
        <strain evidence="5">M6</strain>
    </source>
</reference>
<evidence type="ECO:0000313" key="5">
    <source>
        <dbReference type="Proteomes" id="UP000094053"/>
    </source>
</evidence>
<keyword evidence="5" id="KW-1185">Reference proteome</keyword>
<dbReference type="EMBL" id="MIHA01000001">
    <property type="protein sequence ID" value="ODQ92523.1"/>
    <property type="molecule type" value="Genomic_DNA"/>
</dbReference>
<accession>A0A1E3RRJ8</accession>
<dbReference type="GO" id="GO:0003677">
    <property type="term" value="F:DNA binding"/>
    <property type="evidence" value="ECO:0007669"/>
    <property type="project" value="InterPro"/>
</dbReference>
<comment type="similarity">
    <text evidence="1">Belongs to the site-specific recombinase resolvase family.</text>
</comment>
<evidence type="ECO:0000256" key="1">
    <source>
        <dbReference type="ARBA" id="ARBA00009913"/>
    </source>
</evidence>
<dbReference type="Proteomes" id="UP000094053">
    <property type="component" value="Unassembled WGS sequence"/>
</dbReference>
<dbReference type="STRING" id="1776.BHQ18_02005"/>
<gene>
    <name evidence="4" type="ORF">BHQ18_02005</name>
</gene>
<dbReference type="Gene3D" id="1.10.10.60">
    <property type="entry name" value="Homeodomain-like"/>
    <property type="match status" value="1"/>
</dbReference>
<dbReference type="CDD" id="cd00569">
    <property type="entry name" value="HTH_Hin_like"/>
    <property type="match status" value="1"/>
</dbReference>
<organism evidence="4 5">
    <name type="scientific">Mycolicibacterium flavescens</name>
    <name type="common">Mycobacterium flavescens</name>
    <dbReference type="NCBI Taxonomy" id="1776"/>
    <lineage>
        <taxon>Bacteria</taxon>
        <taxon>Bacillati</taxon>
        <taxon>Actinomycetota</taxon>
        <taxon>Actinomycetes</taxon>
        <taxon>Mycobacteriales</taxon>
        <taxon>Mycobacteriaceae</taxon>
        <taxon>Mycolicibacterium</taxon>
    </lineage>
</organism>
<feature type="domain" description="Resolvase HTH" evidence="3">
    <location>
        <begin position="120"/>
        <end position="163"/>
    </location>
</feature>
<dbReference type="GO" id="GO:0000150">
    <property type="term" value="F:DNA strand exchange activity"/>
    <property type="evidence" value="ECO:0007669"/>
    <property type="project" value="InterPro"/>
</dbReference>
<evidence type="ECO:0000259" key="3">
    <source>
        <dbReference type="Pfam" id="PF02796"/>
    </source>
</evidence>
<dbReference type="Pfam" id="PF02796">
    <property type="entry name" value="HTH_7"/>
    <property type="match status" value="1"/>
</dbReference>
<dbReference type="InterPro" id="IPR009057">
    <property type="entry name" value="Homeodomain-like_sf"/>
</dbReference>
<name>A0A1E3RRJ8_MYCFV</name>
<dbReference type="InterPro" id="IPR036162">
    <property type="entry name" value="Resolvase-like_N_sf"/>
</dbReference>
<dbReference type="AlphaFoldDB" id="A0A1E3RRJ8"/>
<dbReference type="SUPFAM" id="SSF46689">
    <property type="entry name" value="Homeodomain-like"/>
    <property type="match status" value="1"/>
</dbReference>
<dbReference type="SUPFAM" id="SSF53041">
    <property type="entry name" value="Resolvase-like"/>
    <property type="match status" value="1"/>
</dbReference>
<evidence type="ECO:0000313" key="4">
    <source>
        <dbReference type="EMBL" id="ODQ92523.1"/>
    </source>
</evidence>
<proteinExistence type="inferred from homology"/>
<dbReference type="Pfam" id="PF00239">
    <property type="entry name" value="Resolvase"/>
    <property type="match status" value="1"/>
</dbReference>
<dbReference type="InterPro" id="IPR006119">
    <property type="entry name" value="Resolv_N"/>
</dbReference>
<evidence type="ECO:0000259" key="2">
    <source>
        <dbReference type="Pfam" id="PF00239"/>
    </source>
</evidence>
<protein>
    <submittedName>
        <fullName evidence="4">Uncharacterized protein</fullName>
    </submittedName>
</protein>
<sequence length="168" mass="17757">MDRQRKVLVESGIAADAVFDELTPWTGRRAVLTMLLTTVRPGDSVTVVGLHRLGHSDAEIADRVADFRARGVFVRALTDTSDETLIPISFNRGPTHPLAVQPAADAGPIAAPFGRTRPIGRPAALDASKTAAARRMLAGGMSKTAVAKALGVSRPTLYKALAASEYRG</sequence>